<dbReference type="WBParaSite" id="SPAL_0000456700.1">
    <property type="protein sequence ID" value="SPAL_0000456700.1"/>
    <property type="gene ID" value="SPAL_0000456700"/>
</dbReference>
<dbReference type="STRING" id="174720.A0A0N5BEZ7"/>
<keyword evidence="1" id="KW-1185">Reference proteome</keyword>
<evidence type="ECO:0000313" key="2">
    <source>
        <dbReference type="WBParaSite" id="SPAL_0000456700.1"/>
    </source>
</evidence>
<reference evidence="2" key="1">
    <citation type="submission" date="2017-02" db="UniProtKB">
        <authorList>
            <consortium name="WormBaseParasite"/>
        </authorList>
    </citation>
    <scope>IDENTIFICATION</scope>
</reference>
<accession>A0A0N5BEZ7</accession>
<organism evidence="1 2">
    <name type="scientific">Strongyloides papillosus</name>
    <name type="common">Intestinal threadworm</name>
    <dbReference type="NCBI Taxonomy" id="174720"/>
    <lineage>
        <taxon>Eukaryota</taxon>
        <taxon>Metazoa</taxon>
        <taxon>Ecdysozoa</taxon>
        <taxon>Nematoda</taxon>
        <taxon>Chromadorea</taxon>
        <taxon>Rhabditida</taxon>
        <taxon>Tylenchina</taxon>
        <taxon>Panagrolaimomorpha</taxon>
        <taxon>Strongyloidoidea</taxon>
        <taxon>Strongyloididae</taxon>
        <taxon>Strongyloides</taxon>
    </lineage>
</organism>
<name>A0A0N5BEZ7_STREA</name>
<sequence>MGSQNKEAILDEVGSSRNISIQGTLEFYKSKKWVTRVVLAQKFADLEEPIVTVFKTIKQKKSKKGGKTCTLNDFVAICKDIPIGKRDCTLAVMTLNFDLYFSFERPLSQLIWYNWMKQCCPAFKALDMQFLKGPNYYNWMEGKQCTMYITKTNFIVKSHAIRGLHETILQGYHEEFKFKRREDRILEVKYMGTKYSWYFCGPAIYEILKVHRALMKNILDKRVPHHDDIDKYTEGYWLQSIPTLASRDPESCGNSTTKSNCSSTNSSLKFLRVKKDELRHYNSLPSNVIYKSEHKPSLDYYVNSNISNHVFSEHQQPSYVKSKNNQYVKRGAKSTTNLTLQNKLDPIYENLQIKDIDNKYYKNNKNKKMDHFKRLSKSVNNIYINEDTSTILTSQTSQLPSKGHKEVTTTFSLPLGPRPINLNKPLSYYFSPSLSDINNGEIPGLVKTTGDKKLSFKNIKKTVNKVFRKSITGSFTKYDGDRKSDDYNNLSETCNTDKYMHSNLNDTLNKSNNNTKKDNLHNNYATDEYIENSNNFASSSYLSKKQITTPSQKTIYNRGDISSLKEKKKFRDATEDFNIYVNTQI</sequence>
<evidence type="ECO:0000313" key="1">
    <source>
        <dbReference type="Proteomes" id="UP000046392"/>
    </source>
</evidence>
<protein>
    <submittedName>
        <fullName evidence="2">FERM domain-containing protein</fullName>
    </submittedName>
</protein>
<proteinExistence type="predicted"/>
<dbReference type="Proteomes" id="UP000046392">
    <property type="component" value="Unplaced"/>
</dbReference>
<dbReference type="Gene3D" id="2.30.29.30">
    <property type="entry name" value="Pleckstrin-homology domain (PH domain)/Phosphotyrosine-binding domain (PTB)"/>
    <property type="match status" value="1"/>
</dbReference>
<dbReference type="AlphaFoldDB" id="A0A0N5BEZ7"/>
<dbReference type="InterPro" id="IPR011993">
    <property type="entry name" value="PH-like_dom_sf"/>
</dbReference>